<evidence type="ECO:0000256" key="1">
    <source>
        <dbReference type="ARBA" id="ARBA00022849"/>
    </source>
</evidence>
<dbReference type="InterPro" id="IPR001845">
    <property type="entry name" value="HTH_ArsR_DNA-bd_dom"/>
</dbReference>
<dbReference type="PRINTS" id="PR00778">
    <property type="entry name" value="HTHARSR"/>
</dbReference>
<keyword evidence="1" id="KW-0059">Arsenical resistance</keyword>
<evidence type="ECO:0000256" key="3">
    <source>
        <dbReference type="ARBA" id="ARBA00023125"/>
    </source>
</evidence>
<reference evidence="6 7" key="1">
    <citation type="submission" date="2019-11" db="EMBL/GenBank/DDBJ databases">
        <authorList>
            <person name="Holert J."/>
        </authorList>
    </citation>
    <scope>NUCLEOTIDE SEQUENCE [LARGE SCALE GENOMIC DNA]</scope>
    <source>
        <strain evidence="6">BC5_2</strain>
    </source>
</reference>
<dbReference type="PROSITE" id="PS50987">
    <property type="entry name" value="HTH_ARSR_2"/>
    <property type="match status" value="1"/>
</dbReference>
<keyword evidence="2" id="KW-0805">Transcription regulation</keyword>
<protein>
    <submittedName>
        <fullName evidence="6">HTH-type transcriptional repressor CzrA</fullName>
    </submittedName>
</protein>
<evidence type="ECO:0000313" key="6">
    <source>
        <dbReference type="EMBL" id="CAA0084280.1"/>
    </source>
</evidence>
<dbReference type="GO" id="GO:0003700">
    <property type="term" value="F:DNA-binding transcription factor activity"/>
    <property type="evidence" value="ECO:0007669"/>
    <property type="project" value="InterPro"/>
</dbReference>
<dbReference type="GO" id="GO:0003677">
    <property type="term" value="F:DNA binding"/>
    <property type="evidence" value="ECO:0007669"/>
    <property type="project" value="UniProtKB-KW"/>
</dbReference>
<gene>
    <name evidence="6" type="primary">czrA</name>
    <name evidence="6" type="ORF">DPBNPPHM_00700</name>
</gene>
<evidence type="ECO:0000259" key="5">
    <source>
        <dbReference type="PROSITE" id="PS50987"/>
    </source>
</evidence>
<dbReference type="Pfam" id="PF13489">
    <property type="entry name" value="Methyltransf_23"/>
    <property type="match status" value="1"/>
</dbReference>
<dbReference type="Proteomes" id="UP000434580">
    <property type="component" value="Unassembled WGS sequence"/>
</dbReference>
<dbReference type="SUPFAM" id="SSF53335">
    <property type="entry name" value="S-adenosyl-L-methionine-dependent methyltransferases"/>
    <property type="match status" value="1"/>
</dbReference>
<dbReference type="Gene3D" id="1.10.10.10">
    <property type="entry name" value="Winged helix-like DNA-binding domain superfamily/Winged helix DNA-binding domain"/>
    <property type="match status" value="1"/>
</dbReference>
<dbReference type="AlphaFoldDB" id="A0A5S9N3J2"/>
<proteinExistence type="predicted"/>
<dbReference type="InterPro" id="IPR036390">
    <property type="entry name" value="WH_DNA-bd_sf"/>
</dbReference>
<dbReference type="OrthoDB" id="5297460at2"/>
<dbReference type="PANTHER" id="PTHR33154">
    <property type="entry name" value="TRANSCRIPTIONAL REGULATOR, ARSR FAMILY"/>
    <property type="match status" value="1"/>
</dbReference>
<evidence type="ECO:0000256" key="2">
    <source>
        <dbReference type="ARBA" id="ARBA00023015"/>
    </source>
</evidence>
<dbReference type="SUPFAM" id="SSF46785">
    <property type="entry name" value="Winged helix' DNA-binding domain"/>
    <property type="match status" value="1"/>
</dbReference>
<dbReference type="NCBIfam" id="NF033788">
    <property type="entry name" value="HTH_metalloreg"/>
    <property type="match status" value="1"/>
</dbReference>
<dbReference type="InterPro" id="IPR051081">
    <property type="entry name" value="HTH_MetalResp_TranReg"/>
</dbReference>
<feature type="domain" description="HTH arsR-type" evidence="5">
    <location>
        <begin position="11"/>
        <end position="108"/>
    </location>
</feature>
<sequence length="335" mass="36886">MLISAQTDHGTTELDCEQLATFLKASADLLRLQILRVLSGDSFSVQELCEILGAKQSAISHHLKLLASAQLVTTRREGNSIFYRRHVVPHDHPFAALHSAIATSVDGCQLNQGIAAGILRIEAERLKSTRAFFQDNANRFREQQDLIASFEQYADSVTGLLQAIATPSRSLAIEIGPGEGLYLDVLARQFDQVRAYDTSSLMIKKSQQALHLSGHDNVELFVGDIRQALNVDPLADCVVVNMVLHHVASPADIFVDASALLKPGGALLITDLCHHDQTWARDACGDVWLGFEPDDLSFWAAKAGLAEGQSSYLAQRNGFRIQIRHFYKPEENSNE</sequence>
<dbReference type="InterPro" id="IPR036388">
    <property type="entry name" value="WH-like_DNA-bd_sf"/>
</dbReference>
<evidence type="ECO:0000256" key="4">
    <source>
        <dbReference type="ARBA" id="ARBA00023163"/>
    </source>
</evidence>
<keyword evidence="3" id="KW-0238">DNA-binding</keyword>
<dbReference type="CDD" id="cd00090">
    <property type="entry name" value="HTH_ARSR"/>
    <property type="match status" value="1"/>
</dbReference>
<organism evidence="6 7">
    <name type="scientific">BD1-7 clade bacterium</name>
    <dbReference type="NCBI Taxonomy" id="2029982"/>
    <lineage>
        <taxon>Bacteria</taxon>
        <taxon>Pseudomonadati</taxon>
        <taxon>Pseudomonadota</taxon>
        <taxon>Gammaproteobacteria</taxon>
        <taxon>Cellvibrionales</taxon>
        <taxon>Spongiibacteraceae</taxon>
        <taxon>BD1-7 clade</taxon>
    </lineage>
</organism>
<dbReference type="CDD" id="cd02440">
    <property type="entry name" value="AdoMet_MTases"/>
    <property type="match status" value="1"/>
</dbReference>
<dbReference type="Pfam" id="PF01022">
    <property type="entry name" value="HTH_5"/>
    <property type="match status" value="1"/>
</dbReference>
<dbReference type="PANTHER" id="PTHR33154:SF18">
    <property type="entry name" value="ARSENICAL RESISTANCE OPERON REPRESSOR"/>
    <property type="match status" value="1"/>
</dbReference>
<evidence type="ECO:0000313" key="7">
    <source>
        <dbReference type="Proteomes" id="UP000434580"/>
    </source>
</evidence>
<dbReference type="SMART" id="SM00418">
    <property type="entry name" value="HTH_ARSR"/>
    <property type="match status" value="1"/>
</dbReference>
<dbReference type="GO" id="GO:0046685">
    <property type="term" value="P:response to arsenic-containing substance"/>
    <property type="evidence" value="ECO:0007669"/>
    <property type="project" value="UniProtKB-KW"/>
</dbReference>
<keyword evidence="4" id="KW-0804">Transcription</keyword>
<dbReference type="InterPro" id="IPR029063">
    <property type="entry name" value="SAM-dependent_MTases_sf"/>
</dbReference>
<dbReference type="Gene3D" id="3.40.50.150">
    <property type="entry name" value="Vaccinia Virus protein VP39"/>
    <property type="match status" value="1"/>
</dbReference>
<name>A0A5S9N3J2_9GAMM</name>
<dbReference type="EMBL" id="CACSII010000001">
    <property type="protein sequence ID" value="CAA0084280.1"/>
    <property type="molecule type" value="Genomic_DNA"/>
</dbReference>
<dbReference type="InterPro" id="IPR011991">
    <property type="entry name" value="ArsR-like_HTH"/>
</dbReference>
<accession>A0A5S9N3J2</accession>